<keyword evidence="3" id="KW-0809">Transit peptide</keyword>
<evidence type="ECO:0000256" key="1">
    <source>
        <dbReference type="ARBA" id="ARBA00007692"/>
    </source>
</evidence>
<dbReference type="PANTHER" id="PTHR13068">
    <property type="entry name" value="CGI-12 PROTEIN-RELATED"/>
    <property type="match status" value="1"/>
</dbReference>
<keyword evidence="5" id="KW-1185">Reference proteome</keyword>
<keyword evidence="2" id="KW-0804">Transcription</keyword>
<dbReference type="InterPro" id="IPR038538">
    <property type="entry name" value="MTERF_sf"/>
</dbReference>
<sequence>MFLSSSSSRSHKIGTKTKVSLQDYLLNQHHFSPEAASKASSIRSHLKEPQNSDSVLSFLKLIGFSNTHIENLIQKAPAVLFADLDNTIKPKIKIFQDLGFSSTDIADLISTAPRIFKRSADGLAQSTLTMMPNIDFTKSCGITTSQIVQHMFTFPRLFLHQPECMKDFVRRVDELGVDRTSKRFLPAIRTISSMTKENWERKLKLFWSLGFSEDDTLPVFRRMPPALAISARKIKEVIEVLHRRANVYTSFIVNHPPVPLSSVENSLKPRLEIFNQLKSKNLSRRKTSLATICKLPKTKFIKRYVVPYSAELGEVSFPLRAHSL</sequence>
<dbReference type="PANTHER" id="PTHR13068:SF130">
    <property type="entry name" value="TRANSCRIPTION TERMINATION FACTOR MTERF6, CHLOROPLASTIC_MITOCHONDRIAL-LIKE"/>
    <property type="match status" value="1"/>
</dbReference>
<comment type="similarity">
    <text evidence="1">Belongs to the mTERF family.</text>
</comment>
<dbReference type="AlphaFoldDB" id="A0A5C7H8I3"/>
<accession>A0A5C7H8I3</accession>
<dbReference type="OrthoDB" id="637682at2759"/>
<evidence type="ECO:0000256" key="2">
    <source>
        <dbReference type="ARBA" id="ARBA00022472"/>
    </source>
</evidence>
<dbReference type="EMBL" id="VAHF01000010">
    <property type="protein sequence ID" value="TXG52822.1"/>
    <property type="molecule type" value="Genomic_DNA"/>
</dbReference>
<dbReference type="FunFam" id="1.25.70.10:FF:000001">
    <property type="entry name" value="Mitochondrial transcription termination factor-like"/>
    <property type="match status" value="1"/>
</dbReference>
<comment type="caution">
    <text evidence="4">The sequence shown here is derived from an EMBL/GenBank/DDBJ whole genome shotgun (WGS) entry which is preliminary data.</text>
</comment>
<name>A0A5C7H8I3_9ROSI</name>
<keyword evidence="2" id="KW-0806">Transcription termination</keyword>
<proteinExistence type="inferred from homology"/>
<keyword evidence="2" id="KW-0805">Transcription regulation</keyword>
<dbReference type="GO" id="GO:0003676">
    <property type="term" value="F:nucleic acid binding"/>
    <property type="evidence" value="ECO:0007669"/>
    <property type="project" value="InterPro"/>
</dbReference>
<dbReference type="InterPro" id="IPR003690">
    <property type="entry name" value="MTERF"/>
</dbReference>
<organism evidence="4 5">
    <name type="scientific">Acer yangbiense</name>
    <dbReference type="NCBI Taxonomy" id="1000413"/>
    <lineage>
        <taxon>Eukaryota</taxon>
        <taxon>Viridiplantae</taxon>
        <taxon>Streptophyta</taxon>
        <taxon>Embryophyta</taxon>
        <taxon>Tracheophyta</taxon>
        <taxon>Spermatophyta</taxon>
        <taxon>Magnoliopsida</taxon>
        <taxon>eudicotyledons</taxon>
        <taxon>Gunneridae</taxon>
        <taxon>Pentapetalae</taxon>
        <taxon>rosids</taxon>
        <taxon>malvids</taxon>
        <taxon>Sapindales</taxon>
        <taxon>Sapindaceae</taxon>
        <taxon>Hippocastanoideae</taxon>
        <taxon>Acereae</taxon>
        <taxon>Acer</taxon>
    </lineage>
</organism>
<evidence type="ECO:0000313" key="5">
    <source>
        <dbReference type="Proteomes" id="UP000323000"/>
    </source>
</evidence>
<dbReference type="GO" id="GO:0006353">
    <property type="term" value="P:DNA-templated transcription termination"/>
    <property type="evidence" value="ECO:0007669"/>
    <property type="project" value="UniProtKB-KW"/>
</dbReference>
<dbReference type="Gene3D" id="1.25.70.10">
    <property type="entry name" value="Transcription termination factor 3, mitochondrial"/>
    <property type="match status" value="2"/>
</dbReference>
<protein>
    <submittedName>
        <fullName evidence="4">Uncharacterized protein</fullName>
    </submittedName>
</protein>
<evidence type="ECO:0000256" key="3">
    <source>
        <dbReference type="ARBA" id="ARBA00022946"/>
    </source>
</evidence>
<dbReference type="Proteomes" id="UP000323000">
    <property type="component" value="Chromosome 10"/>
</dbReference>
<dbReference type="SMART" id="SM00733">
    <property type="entry name" value="Mterf"/>
    <property type="match status" value="5"/>
</dbReference>
<reference evidence="5" key="1">
    <citation type="journal article" date="2019" name="Gigascience">
        <title>De novo genome assembly of the endangered Acer yangbiense, a plant species with extremely small populations endemic to Yunnan Province, China.</title>
        <authorList>
            <person name="Yang J."/>
            <person name="Wariss H.M."/>
            <person name="Tao L."/>
            <person name="Zhang R."/>
            <person name="Yun Q."/>
            <person name="Hollingsworth P."/>
            <person name="Dao Z."/>
            <person name="Luo G."/>
            <person name="Guo H."/>
            <person name="Ma Y."/>
            <person name="Sun W."/>
        </authorList>
    </citation>
    <scope>NUCLEOTIDE SEQUENCE [LARGE SCALE GENOMIC DNA]</scope>
    <source>
        <strain evidence="5">cv. Malutang</strain>
    </source>
</reference>
<dbReference type="Pfam" id="PF02536">
    <property type="entry name" value="mTERF"/>
    <property type="match status" value="1"/>
</dbReference>
<evidence type="ECO:0000313" key="4">
    <source>
        <dbReference type="EMBL" id="TXG52822.1"/>
    </source>
</evidence>
<gene>
    <name evidence="4" type="ORF">EZV62_021991</name>
</gene>